<name>S8CUS1_9LAMI</name>
<sequence>MWDERSNEYDEVFDDDEVVDFYIREQDKSFMYAEELSGTIEIDTYDAEGKSLRQEMHFSDKQELVDAYK</sequence>
<evidence type="ECO:0000313" key="1">
    <source>
        <dbReference type="EMBL" id="EPS71119.1"/>
    </source>
</evidence>
<proteinExistence type="predicted"/>
<keyword evidence="2" id="KW-1185">Reference proteome</keyword>
<dbReference type="Proteomes" id="UP000015453">
    <property type="component" value="Unassembled WGS sequence"/>
</dbReference>
<reference evidence="1 2" key="1">
    <citation type="journal article" date="2013" name="BMC Genomics">
        <title>The miniature genome of a carnivorous plant Genlisea aurea contains a low number of genes and short non-coding sequences.</title>
        <authorList>
            <person name="Leushkin E.V."/>
            <person name="Sutormin R.A."/>
            <person name="Nabieva E.R."/>
            <person name="Penin A.A."/>
            <person name="Kondrashov A.S."/>
            <person name="Logacheva M.D."/>
        </authorList>
    </citation>
    <scope>NUCLEOTIDE SEQUENCE [LARGE SCALE GENOMIC DNA]</scope>
</reference>
<accession>S8CUS1</accession>
<protein>
    <submittedName>
        <fullName evidence="1">Uncharacterized protein</fullName>
    </submittedName>
</protein>
<comment type="caution">
    <text evidence="1">The sequence shown here is derived from an EMBL/GenBank/DDBJ whole genome shotgun (WGS) entry which is preliminary data.</text>
</comment>
<dbReference type="EMBL" id="AUSU01001397">
    <property type="protein sequence ID" value="EPS71119.1"/>
    <property type="molecule type" value="Genomic_DNA"/>
</dbReference>
<evidence type="ECO:0000313" key="2">
    <source>
        <dbReference type="Proteomes" id="UP000015453"/>
    </source>
</evidence>
<dbReference type="AlphaFoldDB" id="S8CUS1"/>
<organism evidence="1 2">
    <name type="scientific">Genlisea aurea</name>
    <dbReference type="NCBI Taxonomy" id="192259"/>
    <lineage>
        <taxon>Eukaryota</taxon>
        <taxon>Viridiplantae</taxon>
        <taxon>Streptophyta</taxon>
        <taxon>Embryophyta</taxon>
        <taxon>Tracheophyta</taxon>
        <taxon>Spermatophyta</taxon>
        <taxon>Magnoliopsida</taxon>
        <taxon>eudicotyledons</taxon>
        <taxon>Gunneridae</taxon>
        <taxon>Pentapetalae</taxon>
        <taxon>asterids</taxon>
        <taxon>lamiids</taxon>
        <taxon>Lamiales</taxon>
        <taxon>Lentibulariaceae</taxon>
        <taxon>Genlisea</taxon>
    </lineage>
</organism>
<gene>
    <name evidence="1" type="ORF">M569_03643</name>
</gene>